<dbReference type="PANTHER" id="PTHR35749">
    <property type="entry name" value="OSJNBA0084A10.10 PROTEIN"/>
    <property type="match status" value="1"/>
</dbReference>
<dbReference type="Proteomes" id="UP001341840">
    <property type="component" value="Unassembled WGS sequence"/>
</dbReference>
<keyword evidence="1" id="KW-0175">Coiled coil</keyword>
<evidence type="ECO:0000256" key="2">
    <source>
        <dbReference type="SAM" id="MobiDB-lite"/>
    </source>
</evidence>
<protein>
    <submittedName>
        <fullName evidence="3">Uncharacterized protein</fullName>
    </submittedName>
</protein>
<sequence length="193" mass="22353">MSKLLQFGRRILFYVRVMSGYEERKIRNFRHQLENHLQQAQARKAALNKVPEQIILSEVRRMVQDMQALNKQLEQAEANIEEYFKPLDKEAEAVMKMQLEGEERNSNMMIEALQLHATMKQARTEKITKMQQIDQSKINPEEAEILTKLISGDEKSLKDMMESLQQELVLEKANNAGDGGRVHEVDSSHANSK</sequence>
<proteinExistence type="predicted"/>
<evidence type="ECO:0000313" key="4">
    <source>
        <dbReference type="Proteomes" id="UP001341840"/>
    </source>
</evidence>
<dbReference type="PANTHER" id="PTHR35749:SF1">
    <property type="entry name" value="OSJNBA0084A10.10 PROTEIN"/>
    <property type="match status" value="1"/>
</dbReference>
<evidence type="ECO:0000313" key="3">
    <source>
        <dbReference type="EMBL" id="MED6216027.1"/>
    </source>
</evidence>
<feature type="region of interest" description="Disordered" evidence="2">
    <location>
        <begin position="169"/>
        <end position="193"/>
    </location>
</feature>
<comment type="caution">
    <text evidence="3">The sequence shown here is derived from an EMBL/GenBank/DDBJ whole genome shotgun (WGS) entry which is preliminary data.</text>
</comment>
<keyword evidence="4" id="KW-1185">Reference proteome</keyword>
<name>A0ABU6Z083_9FABA</name>
<gene>
    <name evidence="3" type="ORF">PIB30_003672</name>
</gene>
<accession>A0ABU6Z083</accession>
<evidence type="ECO:0000256" key="1">
    <source>
        <dbReference type="SAM" id="Coils"/>
    </source>
</evidence>
<dbReference type="EMBL" id="JASCZI010271867">
    <property type="protein sequence ID" value="MED6216027.1"/>
    <property type="molecule type" value="Genomic_DNA"/>
</dbReference>
<reference evidence="3 4" key="1">
    <citation type="journal article" date="2023" name="Plants (Basel)">
        <title>Bridging the Gap: Combining Genomics and Transcriptomics Approaches to Understand Stylosanthes scabra, an Orphan Legume from the Brazilian Caatinga.</title>
        <authorList>
            <person name="Ferreira-Neto J.R.C."/>
            <person name="da Silva M.D."/>
            <person name="Binneck E."/>
            <person name="de Melo N.F."/>
            <person name="da Silva R.H."/>
            <person name="de Melo A.L.T.M."/>
            <person name="Pandolfi V."/>
            <person name="Bustamante F.O."/>
            <person name="Brasileiro-Vidal A.C."/>
            <person name="Benko-Iseppon A.M."/>
        </authorList>
    </citation>
    <scope>NUCLEOTIDE SEQUENCE [LARGE SCALE GENOMIC DNA]</scope>
    <source>
        <tissue evidence="3">Leaves</tissue>
    </source>
</reference>
<organism evidence="3 4">
    <name type="scientific">Stylosanthes scabra</name>
    <dbReference type="NCBI Taxonomy" id="79078"/>
    <lineage>
        <taxon>Eukaryota</taxon>
        <taxon>Viridiplantae</taxon>
        <taxon>Streptophyta</taxon>
        <taxon>Embryophyta</taxon>
        <taxon>Tracheophyta</taxon>
        <taxon>Spermatophyta</taxon>
        <taxon>Magnoliopsida</taxon>
        <taxon>eudicotyledons</taxon>
        <taxon>Gunneridae</taxon>
        <taxon>Pentapetalae</taxon>
        <taxon>rosids</taxon>
        <taxon>fabids</taxon>
        <taxon>Fabales</taxon>
        <taxon>Fabaceae</taxon>
        <taxon>Papilionoideae</taxon>
        <taxon>50 kb inversion clade</taxon>
        <taxon>dalbergioids sensu lato</taxon>
        <taxon>Dalbergieae</taxon>
        <taxon>Pterocarpus clade</taxon>
        <taxon>Stylosanthes</taxon>
    </lineage>
</organism>
<feature type="coiled-coil region" evidence="1">
    <location>
        <begin position="30"/>
        <end position="86"/>
    </location>
</feature>